<accession>A0ABQ3AQM1</accession>
<gene>
    <name evidence="8" type="primary">nudL</name>
    <name evidence="8" type="ORF">GCM10011613_05670</name>
</gene>
<feature type="domain" description="Nudix hydrolase" evidence="7">
    <location>
        <begin position="36"/>
        <end position="168"/>
    </location>
</feature>
<dbReference type="EMBL" id="BMYZ01000001">
    <property type="protein sequence ID" value="GGY64741.1"/>
    <property type="molecule type" value="Genomic_DNA"/>
</dbReference>
<dbReference type="PANTHER" id="PTHR12992:SF11">
    <property type="entry name" value="MITOCHONDRIAL COENZYME A DIPHOSPHATASE NUDT8"/>
    <property type="match status" value="1"/>
</dbReference>
<evidence type="ECO:0000256" key="6">
    <source>
        <dbReference type="ARBA" id="ARBA00023211"/>
    </source>
</evidence>
<keyword evidence="5" id="KW-0460">Magnesium</keyword>
<proteinExistence type="predicted"/>
<dbReference type="InterPro" id="IPR015797">
    <property type="entry name" value="NUDIX_hydrolase-like_dom_sf"/>
</dbReference>
<name>A0ABQ3AQM1_9GAMM</name>
<keyword evidence="4 8" id="KW-0378">Hydrolase</keyword>
<evidence type="ECO:0000259" key="7">
    <source>
        <dbReference type="PROSITE" id="PS51462"/>
    </source>
</evidence>
<evidence type="ECO:0000256" key="2">
    <source>
        <dbReference type="ARBA" id="ARBA00001946"/>
    </source>
</evidence>
<dbReference type="GO" id="GO:0016787">
    <property type="term" value="F:hydrolase activity"/>
    <property type="evidence" value="ECO:0007669"/>
    <property type="project" value="UniProtKB-KW"/>
</dbReference>
<keyword evidence="6" id="KW-0464">Manganese</keyword>
<comment type="cofactor">
    <cofactor evidence="2">
        <name>Mg(2+)</name>
        <dbReference type="ChEBI" id="CHEBI:18420"/>
    </cofactor>
</comment>
<evidence type="ECO:0000256" key="5">
    <source>
        <dbReference type="ARBA" id="ARBA00022842"/>
    </source>
</evidence>
<dbReference type="Pfam" id="PF00293">
    <property type="entry name" value="NUDIX"/>
    <property type="match status" value="1"/>
</dbReference>
<keyword evidence="9" id="KW-1185">Reference proteome</keyword>
<sequence length="203" mass="22407">MAIGGAWIVNSEFWDALTEALKPQGDATQSFVGSFPKQAAVMVLITEEVSPEIIYTLRAKHLNQHAGEVCFPGGKWELQDQSLLSTALRETHEEIGLAPSMVDVLGALPARPTKSGAMVQPFVGKIPAGCRFNLNHHELEELFSVPLAAFQRGLQVRTDIFERNGVRFRMPAYVYEGYEIWGFTAGVTAELLSLLQYLRVNSA</sequence>
<dbReference type="SUPFAM" id="SSF55811">
    <property type="entry name" value="Nudix"/>
    <property type="match status" value="1"/>
</dbReference>
<protein>
    <submittedName>
        <fullName evidence="8">Nudix hydrolase NudL</fullName>
    </submittedName>
</protein>
<keyword evidence="3" id="KW-0479">Metal-binding</keyword>
<organism evidence="8 9">
    <name type="scientific">Cellvibrio zantedeschiae</name>
    <dbReference type="NCBI Taxonomy" id="1237077"/>
    <lineage>
        <taxon>Bacteria</taxon>
        <taxon>Pseudomonadati</taxon>
        <taxon>Pseudomonadota</taxon>
        <taxon>Gammaproteobacteria</taxon>
        <taxon>Cellvibrionales</taxon>
        <taxon>Cellvibrionaceae</taxon>
        <taxon>Cellvibrio</taxon>
    </lineage>
</organism>
<dbReference type="PANTHER" id="PTHR12992">
    <property type="entry name" value="NUDIX HYDROLASE"/>
    <property type="match status" value="1"/>
</dbReference>
<dbReference type="PROSITE" id="PS51462">
    <property type="entry name" value="NUDIX"/>
    <property type="match status" value="1"/>
</dbReference>
<evidence type="ECO:0000256" key="4">
    <source>
        <dbReference type="ARBA" id="ARBA00022801"/>
    </source>
</evidence>
<evidence type="ECO:0000256" key="1">
    <source>
        <dbReference type="ARBA" id="ARBA00001936"/>
    </source>
</evidence>
<evidence type="ECO:0000256" key="3">
    <source>
        <dbReference type="ARBA" id="ARBA00022723"/>
    </source>
</evidence>
<dbReference type="Gene3D" id="3.90.79.10">
    <property type="entry name" value="Nucleoside Triphosphate Pyrophosphohydrolase"/>
    <property type="match status" value="1"/>
</dbReference>
<comment type="cofactor">
    <cofactor evidence="1">
        <name>Mn(2+)</name>
        <dbReference type="ChEBI" id="CHEBI:29035"/>
    </cofactor>
</comment>
<dbReference type="Proteomes" id="UP000619761">
    <property type="component" value="Unassembled WGS sequence"/>
</dbReference>
<comment type="caution">
    <text evidence="8">The sequence shown here is derived from an EMBL/GenBank/DDBJ whole genome shotgun (WGS) entry which is preliminary data.</text>
</comment>
<dbReference type="InterPro" id="IPR045121">
    <property type="entry name" value="CoAse"/>
</dbReference>
<dbReference type="CDD" id="cd03426">
    <property type="entry name" value="NUDIX_CoAse_Nudt7"/>
    <property type="match status" value="1"/>
</dbReference>
<evidence type="ECO:0000313" key="9">
    <source>
        <dbReference type="Proteomes" id="UP000619761"/>
    </source>
</evidence>
<reference evidence="9" key="1">
    <citation type="journal article" date="2019" name="Int. J. Syst. Evol. Microbiol.">
        <title>The Global Catalogue of Microorganisms (GCM) 10K type strain sequencing project: providing services to taxonomists for standard genome sequencing and annotation.</title>
        <authorList>
            <consortium name="The Broad Institute Genomics Platform"/>
            <consortium name="The Broad Institute Genome Sequencing Center for Infectious Disease"/>
            <person name="Wu L."/>
            <person name="Ma J."/>
        </authorList>
    </citation>
    <scope>NUCLEOTIDE SEQUENCE [LARGE SCALE GENOMIC DNA]</scope>
    <source>
        <strain evidence="9">KCTC 32239</strain>
    </source>
</reference>
<dbReference type="InterPro" id="IPR000086">
    <property type="entry name" value="NUDIX_hydrolase_dom"/>
</dbReference>
<evidence type="ECO:0000313" key="8">
    <source>
        <dbReference type="EMBL" id="GGY64741.1"/>
    </source>
</evidence>